<evidence type="ECO:0000313" key="1">
    <source>
        <dbReference type="EMBL" id="GKX66576.1"/>
    </source>
</evidence>
<comment type="caution">
    <text evidence="1">The sequence shown here is derived from an EMBL/GenBank/DDBJ whole genome shotgun (WGS) entry which is preliminary data.</text>
</comment>
<protein>
    <submittedName>
        <fullName evidence="1">N-acetyltransferase</fullName>
    </submittedName>
</protein>
<reference evidence="1" key="1">
    <citation type="journal article" date="2025" name="Int. J. Syst. Evol. Microbiol.">
        <title>Inconstantimicrobium mannanitabidum sp. nov., a novel member of the family Clostridiaceae isolated from anoxic soil under the treatment of reductive soil disinfestation.</title>
        <authorList>
            <person name="Ueki A."/>
            <person name="Tonouchi A."/>
            <person name="Honma S."/>
            <person name="Kaku N."/>
            <person name="Ueki K."/>
        </authorList>
    </citation>
    <scope>NUCLEOTIDE SEQUENCE</scope>
    <source>
        <strain evidence="1">TW13</strain>
    </source>
</reference>
<accession>A0ACB5RBW8</accession>
<evidence type="ECO:0000313" key="2">
    <source>
        <dbReference type="Proteomes" id="UP001058074"/>
    </source>
</evidence>
<dbReference type="Proteomes" id="UP001058074">
    <property type="component" value="Unassembled WGS sequence"/>
</dbReference>
<keyword evidence="2" id="KW-1185">Reference proteome</keyword>
<name>A0ACB5RBW8_9CLOT</name>
<sequence length="285" mass="34122">MIEYKNLTLKNYFSLKKMYGKGKEFNQLNDELADNFQKSNFLSFLMSNQIIKLIKVNKKYIGYVWYENIYEDIYLIRDLYIPNKSFKYFDSLDINNMHFLYESYTSSKCNEILSKLNFFQKDISDLMVLSMDKINIAESKDAEEYEVFQRDYHENIRCELQNSIFDSNSRIPLTLDDVYFDEEQDYYIENACIFIKENDTYVGMGQIINLNNKLTVVNFGIRKEFRNKGYGKKLMNRILYSCTDIGKAFDKREVYIRVSKENPIAYSLYEDLGFKYVDSIISWEF</sequence>
<dbReference type="EMBL" id="BROD01000001">
    <property type="protein sequence ID" value="GKX66576.1"/>
    <property type="molecule type" value="Genomic_DNA"/>
</dbReference>
<gene>
    <name evidence="1" type="ORF">rsdtw13_18340</name>
</gene>
<organism evidence="1 2">
    <name type="scientific">Inconstantimicrobium mannanitabidum</name>
    <dbReference type="NCBI Taxonomy" id="1604901"/>
    <lineage>
        <taxon>Bacteria</taxon>
        <taxon>Bacillati</taxon>
        <taxon>Bacillota</taxon>
        <taxon>Clostridia</taxon>
        <taxon>Eubacteriales</taxon>
        <taxon>Clostridiaceae</taxon>
        <taxon>Inconstantimicrobium</taxon>
    </lineage>
</organism>
<proteinExistence type="predicted"/>